<dbReference type="AlphaFoldDB" id="A0A285MSQ2"/>
<dbReference type="Gene3D" id="1.25.10.10">
    <property type="entry name" value="Leucine-rich Repeat Variant"/>
    <property type="match status" value="1"/>
</dbReference>
<dbReference type="InterPro" id="IPR000917">
    <property type="entry name" value="Sulfatase_N"/>
</dbReference>
<evidence type="ECO:0000256" key="3">
    <source>
        <dbReference type="ARBA" id="ARBA00022801"/>
    </source>
</evidence>
<organism evidence="6 7">
    <name type="scientific">Flagellimonas pacifica</name>
    <dbReference type="NCBI Taxonomy" id="1247520"/>
    <lineage>
        <taxon>Bacteria</taxon>
        <taxon>Pseudomonadati</taxon>
        <taxon>Bacteroidota</taxon>
        <taxon>Flavobacteriia</taxon>
        <taxon>Flavobacteriales</taxon>
        <taxon>Flavobacteriaceae</taxon>
        <taxon>Flagellimonas</taxon>
    </lineage>
</organism>
<dbReference type="CDD" id="cd16027">
    <property type="entry name" value="SGSH"/>
    <property type="match status" value="1"/>
</dbReference>
<evidence type="ECO:0000259" key="5">
    <source>
        <dbReference type="Pfam" id="PF00884"/>
    </source>
</evidence>
<comment type="similarity">
    <text evidence="1">Belongs to the sulfatase family.</text>
</comment>
<dbReference type="PANTHER" id="PTHR42693:SF53">
    <property type="entry name" value="ENDO-4-O-SULFATASE"/>
    <property type="match status" value="1"/>
</dbReference>
<dbReference type="GO" id="GO:0004065">
    <property type="term" value="F:arylsulfatase activity"/>
    <property type="evidence" value="ECO:0007669"/>
    <property type="project" value="TreeGrafter"/>
</dbReference>
<keyword evidence="7" id="KW-1185">Reference proteome</keyword>
<evidence type="ECO:0000256" key="1">
    <source>
        <dbReference type="ARBA" id="ARBA00008779"/>
    </source>
</evidence>
<name>A0A285MSQ2_9FLAO</name>
<dbReference type="InterPro" id="IPR050738">
    <property type="entry name" value="Sulfatase"/>
</dbReference>
<dbReference type="EMBL" id="OBEH01000002">
    <property type="protein sequence ID" value="SNY99577.1"/>
    <property type="molecule type" value="Genomic_DNA"/>
</dbReference>
<keyword evidence="3" id="KW-0378">Hydrolase</keyword>
<feature type="domain" description="Sulfatase N-terminal" evidence="5">
    <location>
        <begin position="28"/>
        <end position="298"/>
    </location>
</feature>
<dbReference type="InterPro" id="IPR017850">
    <property type="entry name" value="Alkaline_phosphatase_core_sf"/>
</dbReference>
<dbReference type="PROSITE" id="PS00523">
    <property type="entry name" value="SULFATASE_1"/>
    <property type="match status" value="1"/>
</dbReference>
<dbReference type="PANTHER" id="PTHR42693">
    <property type="entry name" value="ARYLSULFATASE FAMILY MEMBER"/>
    <property type="match status" value="1"/>
</dbReference>
<dbReference type="Gene3D" id="3.40.720.10">
    <property type="entry name" value="Alkaline Phosphatase, subunit A"/>
    <property type="match status" value="1"/>
</dbReference>
<evidence type="ECO:0000256" key="4">
    <source>
        <dbReference type="ARBA" id="ARBA00022837"/>
    </source>
</evidence>
<dbReference type="Proteomes" id="UP000219048">
    <property type="component" value="Unassembled WGS sequence"/>
</dbReference>
<evidence type="ECO:0000256" key="2">
    <source>
        <dbReference type="ARBA" id="ARBA00022723"/>
    </source>
</evidence>
<evidence type="ECO:0000313" key="7">
    <source>
        <dbReference type="Proteomes" id="UP000219048"/>
    </source>
</evidence>
<dbReference type="InterPro" id="IPR016024">
    <property type="entry name" value="ARM-type_fold"/>
</dbReference>
<dbReference type="GO" id="GO:0046872">
    <property type="term" value="F:metal ion binding"/>
    <property type="evidence" value="ECO:0007669"/>
    <property type="project" value="UniProtKB-KW"/>
</dbReference>
<dbReference type="PROSITE" id="PS51257">
    <property type="entry name" value="PROKAR_LIPOPROTEIN"/>
    <property type="match status" value="1"/>
</dbReference>
<dbReference type="SUPFAM" id="SSF53649">
    <property type="entry name" value="Alkaline phosphatase-like"/>
    <property type="match status" value="1"/>
</dbReference>
<reference evidence="7" key="1">
    <citation type="submission" date="2017-09" db="EMBL/GenBank/DDBJ databases">
        <authorList>
            <person name="Varghese N."/>
            <person name="Submissions S."/>
        </authorList>
    </citation>
    <scope>NUCLEOTIDE SEQUENCE [LARGE SCALE GENOMIC DNA]</scope>
    <source>
        <strain evidence="7">DSM 25885</strain>
    </source>
</reference>
<evidence type="ECO:0000313" key="6">
    <source>
        <dbReference type="EMBL" id="SNY99577.1"/>
    </source>
</evidence>
<gene>
    <name evidence="6" type="ORF">SAMN06265377_1388</name>
</gene>
<dbReference type="SUPFAM" id="SSF48371">
    <property type="entry name" value="ARM repeat"/>
    <property type="match status" value="1"/>
</dbReference>
<dbReference type="RefSeq" id="WP_097045067.1">
    <property type="nucleotide sequence ID" value="NZ_OBEH01000002.1"/>
</dbReference>
<proteinExistence type="inferred from homology"/>
<dbReference type="InterPro" id="IPR024607">
    <property type="entry name" value="Sulfatase_CS"/>
</dbReference>
<sequence length="618" mass="71306">MEYIKVKLLGILVVLTLISCSKEEEKKPNILWIVSEDNSPYLGCYGDSFANTPNIDDLAKSGFLYTHAYANAPVCAPARNTIITGVYANSNGHQHMRSKYNKSDNVKFFPNYLRQAGYYCTNNRKEDYNINVEQAMDIWDESSSNAHYKNRKEGQPFFAIFNIGTSHESSIHKTTPKNDLRHRPEDMVLPPYHPDTPEIRHDWAQFYDKIENMDTQLGELLEELKRSGEYENTIIFYYSDHGGILARSKRFVYETGTRVPMIVHIPEKFEHLNPKTTGDNKVSRLVSFVDLAPTILSLCKLPIPEFMQGEAFLGEAKTDDPEYAFMFKDRMDERYDMSRSTRDKKFRYIRNYMPYRVYGQHLNYLWNAPSTRSWEKAYTNGLCNDTQSVFWNEKPVEELYDTENDPWEINNLAEDSTYLSVLERLRKANRDWMSNIKDVGFIPEEEYAEIQSNTPLYDVMRNSQKEVDVDSLITMADFAMHATKKDIPKLVSSLNSKNSAIRYWAATGFLILGDDAKGELDMLEKTISDSSETAFLVIAEALYRIAEPEKGKALLLTALKSDNISTRVRALNIIDCVDENGQEIQKETFVVYNKGKKNPKAFDIRMCTSLLKKWNHAP</sequence>
<dbReference type="Pfam" id="PF00884">
    <property type="entry name" value="Sulfatase"/>
    <property type="match status" value="1"/>
</dbReference>
<accession>A0A285MSQ2</accession>
<keyword evidence="2" id="KW-0479">Metal-binding</keyword>
<dbReference type="InterPro" id="IPR011989">
    <property type="entry name" value="ARM-like"/>
</dbReference>
<keyword evidence="4" id="KW-0106">Calcium</keyword>
<dbReference type="OrthoDB" id="9789742at2"/>
<protein>
    <submittedName>
        <fullName evidence="6">Arylsulfatase A</fullName>
    </submittedName>
</protein>